<dbReference type="Gene3D" id="2.170.150.70">
    <property type="match status" value="1"/>
</dbReference>
<keyword evidence="3" id="KW-0862">Zinc</keyword>
<comment type="similarity">
    <text evidence="1">Belongs to the Gfa family.</text>
</comment>
<evidence type="ECO:0000256" key="1">
    <source>
        <dbReference type="ARBA" id="ARBA00005495"/>
    </source>
</evidence>
<reference evidence="5 6" key="1">
    <citation type="submission" date="2017-07" db="EMBL/GenBank/DDBJ databases">
        <authorList>
            <person name="Sun Z.S."/>
            <person name="Albrecht U."/>
            <person name="Echele G."/>
            <person name="Lee C.C."/>
        </authorList>
    </citation>
    <scope>NUCLEOTIDE SEQUENCE [LARGE SCALE GENOMIC DNA]</scope>
    <source>
        <strain evidence="5 6">CGMCC 1.12710</strain>
    </source>
</reference>
<keyword evidence="6" id="KW-1185">Reference proteome</keyword>
<dbReference type="GO" id="GO:0016846">
    <property type="term" value="F:carbon-sulfur lyase activity"/>
    <property type="evidence" value="ECO:0007669"/>
    <property type="project" value="InterPro"/>
</dbReference>
<dbReference type="EMBL" id="FZQA01000001">
    <property type="protein sequence ID" value="SNT67641.1"/>
    <property type="molecule type" value="Genomic_DNA"/>
</dbReference>
<dbReference type="GO" id="GO:0046872">
    <property type="term" value="F:metal ion binding"/>
    <property type="evidence" value="ECO:0007669"/>
    <property type="project" value="UniProtKB-KW"/>
</dbReference>
<evidence type="ECO:0000259" key="4">
    <source>
        <dbReference type="PROSITE" id="PS51891"/>
    </source>
</evidence>
<sequence>MSDMKDVTGGCHCGAVRFEAKVDLSQTNVCNCSHCEKKGFVLSFTPRENFRLLQGEDQLTEYRFNKKKIAHVFCKTCGVQAFAWGEAPDGAQMAAVNARCIDGVDLKALTPVQIDGRSF</sequence>
<dbReference type="PANTHER" id="PTHR28620">
    <property type="entry name" value="CENTROMERE PROTEIN V"/>
    <property type="match status" value="1"/>
</dbReference>
<dbReference type="InterPro" id="IPR011057">
    <property type="entry name" value="Mss4-like_sf"/>
</dbReference>
<name>A0A239PIK9_9PROT</name>
<dbReference type="RefSeq" id="WP_089410668.1">
    <property type="nucleotide sequence ID" value="NZ_FZQA01000001.1"/>
</dbReference>
<keyword evidence="2" id="KW-0479">Metal-binding</keyword>
<dbReference type="OrthoDB" id="9805575at2"/>
<evidence type="ECO:0000313" key="5">
    <source>
        <dbReference type="EMBL" id="SNT67641.1"/>
    </source>
</evidence>
<evidence type="ECO:0000313" key="6">
    <source>
        <dbReference type="Proteomes" id="UP000198346"/>
    </source>
</evidence>
<dbReference type="AlphaFoldDB" id="A0A239PIK9"/>
<feature type="domain" description="CENP-V/GFA" evidence="4">
    <location>
        <begin position="7"/>
        <end position="119"/>
    </location>
</feature>
<dbReference type="InterPro" id="IPR052355">
    <property type="entry name" value="CENP-V-like"/>
</dbReference>
<dbReference type="SUPFAM" id="SSF51316">
    <property type="entry name" value="Mss4-like"/>
    <property type="match status" value="1"/>
</dbReference>
<gene>
    <name evidence="5" type="ORF">SAMN06297382_0133</name>
</gene>
<protein>
    <submittedName>
        <fullName evidence="5">Uncharacterized conserved protein</fullName>
    </submittedName>
</protein>
<dbReference type="Proteomes" id="UP000198346">
    <property type="component" value="Unassembled WGS sequence"/>
</dbReference>
<proteinExistence type="inferred from homology"/>
<dbReference type="InterPro" id="IPR006913">
    <property type="entry name" value="CENP-V/GFA"/>
</dbReference>
<dbReference type="PROSITE" id="PS51891">
    <property type="entry name" value="CENP_V_GFA"/>
    <property type="match status" value="1"/>
</dbReference>
<accession>A0A239PIK9</accession>
<evidence type="ECO:0000256" key="3">
    <source>
        <dbReference type="ARBA" id="ARBA00022833"/>
    </source>
</evidence>
<dbReference type="Pfam" id="PF04828">
    <property type="entry name" value="GFA"/>
    <property type="match status" value="1"/>
</dbReference>
<organism evidence="5 6">
    <name type="scientific">Amphiplicatus metriothermophilus</name>
    <dbReference type="NCBI Taxonomy" id="1519374"/>
    <lineage>
        <taxon>Bacteria</taxon>
        <taxon>Pseudomonadati</taxon>
        <taxon>Pseudomonadota</taxon>
        <taxon>Alphaproteobacteria</taxon>
        <taxon>Parvularculales</taxon>
        <taxon>Parvularculaceae</taxon>
        <taxon>Amphiplicatus</taxon>
    </lineage>
</organism>
<evidence type="ECO:0000256" key="2">
    <source>
        <dbReference type="ARBA" id="ARBA00022723"/>
    </source>
</evidence>
<dbReference type="PANTHER" id="PTHR28620:SF1">
    <property type="entry name" value="CENP-V_GFA DOMAIN-CONTAINING PROTEIN"/>
    <property type="match status" value="1"/>
</dbReference>